<dbReference type="PANTHER" id="PTHR45813">
    <property type="entry name" value="IG-LIKE DOMAIN-CONTAINING PROTEIN"/>
    <property type="match status" value="1"/>
</dbReference>
<evidence type="ECO:0000256" key="1">
    <source>
        <dbReference type="ARBA" id="ARBA00004141"/>
    </source>
</evidence>
<keyword evidence="3 9" id="KW-0812">Transmembrane</keyword>
<evidence type="ECO:0000259" key="13">
    <source>
        <dbReference type="PROSITE" id="PS50835"/>
    </source>
</evidence>
<evidence type="ECO:0000259" key="12">
    <source>
        <dbReference type="PROSITE" id="PS50261"/>
    </source>
</evidence>
<keyword evidence="4 9" id="KW-1133">Transmembrane helix</keyword>
<dbReference type="InterPro" id="IPR007110">
    <property type="entry name" value="Ig-like_dom"/>
</dbReference>
<dbReference type="SMART" id="SM00303">
    <property type="entry name" value="GPS"/>
    <property type="match status" value="1"/>
</dbReference>
<dbReference type="PANTHER" id="PTHR45813:SF4">
    <property type="entry name" value="ADHESION G PROTEIN-COUPLED RECEPTOR F5"/>
    <property type="match status" value="1"/>
</dbReference>
<dbReference type="Proteomes" id="UP001497482">
    <property type="component" value="Chromosome 17"/>
</dbReference>
<feature type="transmembrane region" description="Helical" evidence="9">
    <location>
        <begin position="796"/>
        <end position="822"/>
    </location>
</feature>
<accession>A0AAV2KDA0</accession>
<dbReference type="Gene3D" id="2.60.220.50">
    <property type="match status" value="1"/>
</dbReference>
<feature type="region of interest" description="Disordered" evidence="8">
    <location>
        <begin position="940"/>
        <end position="962"/>
    </location>
</feature>
<evidence type="ECO:0000256" key="9">
    <source>
        <dbReference type="SAM" id="Phobius"/>
    </source>
</evidence>
<feature type="transmembrane region" description="Helical" evidence="9">
    <location>
        <begin position="672"/>
        <end position="693"/>
    </location>
</feature>
<dbReference type="InterPro" id="IPR046338">
    <property type="entry name" value="GAIN_dom_sf"/>
</dbReference>
<dbReference type="InterPro" id="IPR000832">
    <property type="entry name" value="GPCR_2_secretin-like"/>
</dbReference>
<keyword evidence="7" id="KW-0325">Glycoprotein</keyword>
<dbReference type="InterPro" id="IPR000082">
    <property type="entry name" value="SEA_dom"/>
</dbReference>
<evidence type="ECO:0000256" key="2">
    <source>
        <dbReference type="ARBA" id="ARBA00007343"/>
    </source>
</evidence>
<dbReference type="AlphaFoldDB" id="A0AAV2KDA0"/>
<dbReference type="PROSITE" id="PS50221">
    <property type="entry name" value="GAIN_B"/>
    <property type="match status" value="1"/>
</dbReference>
<evidence type="ECO:0000256" key="7">
    <source>
        <dbReference type="ARBA" id="ARBA00023180"/>
    </source>
</evidence>
<evidence type="ECO:0000256" key="5">
    <source>
        <dbReference type="ARBA" id="ARBA00023136"/>
    </source>
</evidence>
<dbReference type="PROSITE" id="PS50835">
    <property type="entry name" value="IG_LIKE"/>
    <property type="match status" value="1"/>
</dbReference>
<dbReference type="PROSITE" id="PS50024">
    <property type="entry name" value="SEA"/>
    <property type="match status" value="1"/>
</dbReference>
<comment type="similarity">
    <text evidence="2">Belongs to the G-protein coupled receptor 2 family. Adhesion G-protein coupled receptor (ADGR) subfamily.</text>
</comment>
<keyword evidence="6" id="KW-1015">Disulfide bond</keyword>
<feature type="transmembrane region" description="Helical" evidence="9">
    <location>
        <begin position="874"/>
        <end position="896"/>
    </location>
</feature>
<dbReference type="InterPro" id="IPR013783">
    <property type="entry name" value="Ig-like_fold"/>
</dbReference>
<name>A0AAV2KDA0_KNICA</name>
<feature type="transmembrane region" description="Helical" evidence="9">
    <location>
        <begin position="713"/>
        <end position="738"/>
    </location>
</feature>
<feature type="transmembrane region" description="Helical" evidence="9">
    <location>
        <begin position="750"/>
        <end position="776"/>
    </location>
</feature>
<sequence length="962" mass="105348">MTTTTTPPTGVKVEMSLRLDKPYEPELDNPSSEAFKKLKNEVLKVLFGQYKSLSGFIGVNINGFSRGSIITQYTVEASEIKTEEISKVNAQIPQAMKEVASVIGSVTASITASDLLFIPKPTYTGTSMKLQCGPPDVNLGELSSVQWKFNDGILNNRPRHVINTIGLQSTLTVSQVILADIGLYECTLKISVLEYIQKRKVTDEDIRPAPNIRVDAEINAECDGSLLALTCCVQEPYKVKWYLGKTILNSVASETNCVRYSIERACETSITKIYTCKVESLTQYNKTTTLTLFPEPPLCNDIVYGMGREGDSSVIRCEKGQTGSKTAVCESNRQWTLVEDTCIVEEIKELLTESTDLDPVKVEVFVEKLNEAVKEQTEAIAESSNTISAITEILVSVSDVTETVTEPLMKNVLEVVDKLSADNAAKSWQVLNTNRSSNASSQLLGSLEQLSKGLKGEFSITTPRIQLKKTSFRDFFSINLNSSIHLNIPNTQHENVSITTILFSSLDNILPARDASFNISQLGTTTNSTENDTASVVLDNFINADVVLIKVNQVITNVTLSYEKKNDSFTPDPQCVFWNFSLLDGLGAWDDKGCSLISDINSTVTCQCNHLTSFSILMSTHIPESIREALDIITYIGVGISLASLVICLIIEGYVWKAVTRNGTAFMRHVSIVNTALCLLIADICFIIAASVAKNPDENPGEDFTVPVGPCSTATFFMHFFYLALFFWMLVSGLLLFYRMVMVFSHMSKSAMLAVGLCVGYGAPLIIAVVTVASTAGGNGYIQREQACWLNWNETMALLALVIPALTIVFINIIILFVVLYKMLRSGGIGDQSVADERHTLKVVVRCVLILTPLFGLTWSLGVGTMVAPTNEGVHIAFAFFNSLQGLFILVFGTLFDSKIRALLARKPLTGSSGSSSNRTKSTSAGLFSKVRSILPGRRNVYHLSPPSRSSTNEPTESYSSI</sequence>
<dbReference type="FunFam" id="1.20.1070.10:FF:000058">
    <property type="entry name" value="Adhesion G protein-coupled receptor F5"/>
    <property type="match status" value="1"/>
</dbReference>
<dbReference type="EMBL" id="OZ035839">
    <property type="protein sequence ID" value="CAL1586162.1"/>
    <property type="molecule type" value="Genomic_DNA"/>
</dbReference>
<reference evidence="14 15" key="1">
    <citation type="submission" date="2024-04" db="EMBL/GenBank/DDBJ databases">
        <authorList>
            <person name="Waldvogel A.-M."/>
            <person name="Schoenle A."/>
        </authorList>
    </citation>
    <scope>NUCLEOTIDE SEQUENCE [LARGE SCALE GENOMIC DNA]</scope>
</reference>
<evidence type="ECO:0000313" key="15">
    <source>
        <dbReference type="Proteomes" id="UP001497482"/>
    </source>
</evidence>
<evidence type="ECO:0000256" key="3">
    <source>
        <dbReference type="ARBA" id="ARBA00022692"/>
    </source>
</evidence>
<feature type="transmembrane region" description="Helical" evidence="9">
    <location>
        <begin position="632"/>
        <end position="651"/>
    </location>
</feature>
<keyword evidence="15" id="KW-1185">Reference proteome</keyword>
<feature type="transmembrane region" description="Helical" evidence="9">
    <location>
        <begin position="843"/>
        <end position="862"/>
    </location>
</feature>
<dbReference type="Pfam" id="PF01825">
    <property type="entry name" value="GPS"/>
    <property type="match status" value="1"/>
</dbReference>
<dbReference type="Gene3D" id="2.60.40.10">
    <property type="entry name" value="Immunoglobulins"/>
    <property type="match status" value="1"/>
</dbReference>
<feature type="domain" description="Ig-like" evidence="13">
    <location>
        <begin position="93"/>
        <end position="202"/>
    </location>
</feature>
<proteinExistence type="inferred from homology"/>
<dbReference type="CDD" id="cd15932">
    <property type="entry name" value="7tmB2_GPR116-like_Adhesion_VI"/>
    <property type="match status" value="1"/>
</dbReference>
<evidence type="ECO:0000313" key="14">
    <source>
        <dbReference type="EMBL" id="CAL1586162.1"/>
    </source>
</evidence>
<dbReference type="InterPro" id="IPR017981">
    <property type="entry name" value="GPCR_2-like_7TM"/>
</dbReference>
<evidence type="ECO:0000256" key="4">
    <source>
        <dbReference type="ARBA" id="ARBA00022989"/>
    </source>
</evidence>
<dbReference type="GO" id="GO:0004930">
    <property type="term" value="F:G protein-coupled receptor activity"/>
    <property type="evidence" value="ECO:0007669"/>
    <property type="project" value="InterPro"/>
</dbReference>
<dbReference type="Gene3D" id="1.20.1070.10">
    <property type="entry name" value="Rhodopsin 7-helix transmembrane proteins"/>
    <property type="match status" value="1"/>
</dbReference>
<organism evidence="14 15">
    <name type="scientific">Knipowitschia caucasica</name>
    <name type="common">Caucasian dwarf goby</name>
    <name type="synonym">Pomatoschistus caucasicus</name>
    <dbReference type="NCBI Taxonomy" id="637954"/>
    <lineage>
        <taxon>Eukaryota</taxon>
        <taxon>Metazoa</taxon>
        <taxon>Chordata</taxon>
        <taxon>Craniata</taxon>
        <taxon>Vertebrata</taxon>
        <taxon>Euteleostomi</taxon>
        <taxon>Actinopterygii</taxon>
        <taxon>Neopterygii</taxon>
        <taxon>Teleostei</taxon>
        <taxon>Neoteleostei</taxon>
        <taxon>Acanthomorphata</taxon>
        <taxon>Gobiaria</taxon>
        <taxon>Gobiiformes</taxon>
        <taxon>Gobioidei</taxon>
        <taxon>Gobiidae</taxon>
        <taxon>Gobiinae</taxon>
        <taxon>Knipowitschia</taxon>
    </lineage>
</organism>
<comment type="subcellular location">
    <subcellularLocation>
        <location evidence="1">Membrane</location>
        <topology evidence="1">Multi-pass membrane protein</topology>
    </subcellularLocation>
</comment>
<evidence type="ECO:0000259" key="10">
    <source>
        <dbReference type="PROSITE" id="PS50024"/>
    </source>
</evidence>
<dbReference type="InterPro" id="IPR036179">
    <property type="entry name" value="Ig-like_dom_sf"/>
</dbReference>
<gene>
    <name evidence="14" type="ORF">KC01_LOCUS16287</name>
</gene>
<dbReference type="PRINTS" id="PR00249">
    <property type="entry name" value="GPCRSECRETIN"/>
</dbReference>
<dbReference type="GO" id="GO:0007166">
    <property type="term" value="P:cell surface receptor signaling pathway"/>
    <property type="evidence" value="ECO:0007669"/>
    <property type="project" value="InterPro"/>
</dbReference>
<dbReference type="InterPro" id="IPR000203">
    <property type="entry name" value="GPS"/>
</dbReference>
<dbReference type="GO" id="GO:0016020">
    <property type="term" value="C:membrane"/>
    <property type="evidence" value="ECO:0007669"/>
    <property type="project" value="UniProtKB-SubCell"/>
</dbReference>
<dbReference type="SUPFAM" id="SSF48726">
    <property type="entry name" value="Immunoglobulin"/>
    <property type="match status" value="1"/>
</dbReference>
<dbReference type="Pfam" id="PF00002">
    <property type="entry name" value="7tm_2"/>
    <property type="match status" value="1"/>
</dbReference>
<dbReference type="InterPro" id="IPR051587">
    <property type="entry name" value="Adhesion_GPCR"/>
</dbReference>
<evidence type="ECO:0000256" key="6">
    <source>
        <dbReference type="ARBA" id="ARBA00023157"/>
    </source>
</evidence>
<evidence type="ECO:0000256" key="8">
    <source>
        <dbReference type="SAM" id="MobiDB-lite"/>
    </source>
</evidence>
<dbReference type="SMART" id="SM00200">
    <property type="entry name" value="SEA"/>
    <property type="match status" value="1"/>
</dbReference>
<dbReference type="InterPro" id="IPR057244">
    <property type="entry name" value="GAIN_B"/>
</dbReference>
<dbReference type="Pfam" id="PF01390">
    <property type="entry name" value="SEA"/>
    <property type="match status" value="1"/>
</dbReference>
<feature type="domain" description="G-protein coupled receptors family 2 profile 2" evidence="12">
    <location>
        <begin position="630"/>
        <end position="897"/>
    </location>
</feature>
<feature type="domain" description="SEA" evidence="10">
    <location>
        <begin position="9"/>
        <end position="115"/>
    </location>
</feature>
<evidence type="ECO:0000259" key="11">
    <source>
        <dbReference type="PROSITE" id="PS50221"/>
    </source>
</evidence>
<feature type="compositionally biased region" description="Polar residues" evidence="8">
    <location>
        <begin position="947"/>
        <end position="962"/>
    </location>
</feature>
<dbReference type="GO" id="GO:0007189">
    <property type="term" value="P:adenylate cyclase-activating G protein-coupled receptor signaling pathway"/>
    <property type="evidence" value="ECO:0007669"/>
    <property type="project" value="TreeGrafter"/>
</dbReference>
<dbReference type="CDD" id="cd00096">
    <property type="entry name" value="Ig"/>
    <property type="match status" value="1"/>
</dbReference>
<dbReference type="PROSITE" id="PS50261">
    <property type="entry name" value="G_PROTEIN_RECEP_F2_4"/>
    <property type="match status" value="1"/>
</dbReference>
<feature type="domain" description="GAIN-B" evidence="11">
    <location>
        <begin position="456"/>
        <end position="624"/>
    </location>
</feature>
<protein>
    <submittedName>
        <fullName evidence="14">Uncharacterized protein</fullName>
    </submittedName>
</protein>
<keyword evidence="5 9" id="KW-0472">Membrane</keyword>